<dbReference type="GO" id="GO:0045271">
    <property type="term" value="C:respiratory chain complex I"/>
    <property type="evidence" value="ECO:0007669"/>
    <property type="project" value="InterPro"/>
</dbReference>
<evidence type="ECO:0000256" key="6">
    <source>
        <dbReference type="ARBA" id="ARBA00023136"/>
    </source>
</evidence>
<keyword evidence="4 7" id="KW-1133">Transmembrane helix</keyword>
<protein>
    <submittedName>
        <fullName evidence="8">Uncharacterized protein</fullName>
    </submittedName>
</protein>
<dbReference type="Pfam" id="PF02466">
    <property type="entry name" value="Tim17"/>
    <property type="match status" value="1"/>
</dbReference>
<reference evidence="8 9" key="1">
    <citation type="journal article" date="2019" name="Sci. Rep.">
        <title>Comparative genomics of chytrid fungi reveal insights into the obligate biotrophic and pathogenic lifestyle of Synchytrium endobioticum.</title>
        <authorList>
            <person name="van de Vossenberg B.T.L.H."/>
            <person name="Warris S."/>
            <person name="Nguyen H.D.T."/>
            <person name="van Gent-Pelzer M.P.E."/>
            <person name="Joly D.L."/>
            <person name="van de Geest H.C."/>
            <person name="Bonants P.J.M."/>
            <person name="Smith D.S."/>
            <person name="Levesque C.A."/>
            <person name="van der Lee T.A.J."/>
        </authorList>
    </citation>
    <scope>NUCLEOTIDE SEQUENCE [LARGE SCALE GENOMIC DNA]</scope>
    <source>
        <strain evidence="8 9">CBS 675.73</strain>
    </source>
</reference>
<name>A0A507FL05_9FUNG</name>
<dbReference type="GO" id="GO:0006120">
    <property type="term" value="P:mitochondrial electron transport, NADH to ubiquinone"/>
    <property type="evidence" value="ECO:0007669"/>
    <property type="project" value="InterPro"/>
</dbReference>
<feature type="transmembrane region" description="Helical" evidence="7">
    <location>
        <begin position="65"/>
        <end position="85"/>
    </location>
</feature>
<evidence type="ECO:0000313" key="8">
    <source>
        <dbReference type="EMBL" id="TPX77111.1"/>
    </source>
</evidence>
<dbReference type="Proteomes" id="UP000320333">
    <property type="component" value="Unassembled WGS sequence"/>
</dbReference>
<evidence type="ECO:0000256" key="2">
    <source>
        <dbReference type="ARBA" id="ARBA00022692"/>
    </source>
</evidence>
<comment type="subcellular location">
    <subcellularLocation>
        <location evidence="1">Mitochondrion inner membrane</location>
        <topology evidence="1">Multi-pass membrane protein</topology>
    </subcellularLocation>
</comment>
<accession>A0A507FL05</accession>
<dbReference type="STRING" id="246404.A0A507FL05"/>
<evidence type="ECO:0000256" key="1">
    <source>
        <dbReference type="ARBA" id="ARBA00004448"/>
    </source>
</evidence>
<organism evidence="8 9">
    <name type="scientific">Chytriomyces confervae</name>
    <dbReference type="NCBI Taxonomy" id="246404"/>
    <lineage>
        <taxon>Eukaryota</taxon>
        <taxon>Fungi</taxon>
        <taxon>Fungi incertae sedis</taxon>
        <taxon>Chytridiomycota</taxon>
        <taxon>Chytridiomycota incertae sedis</taxon>
        <taxon>Chytridiomycetes</taxon>
        <taxon>Chytridiales</taxon>
        <taxon>Chytriomycetaceae</taxon>
        <taxon>Chytriomyces</taxon>
    </lineage>
</organism>
<keyword evidence="6 7" id="KW-0472">Membrane</keyword>
<feature type="transmembrane region" description="Helical" evidence="7">
    <location>
        <begin position="122"/>
        <end position="140"/>
    </location>
</feature>
<evidence type="ECO:0000256" key="3">
    <source>
        <dbReference type="ARBA" id="ARBA00022792"/>
    </source>
</evidence>
<keyword evidence="3" id="KW-0999">Mitochondrion inner membrane</keyword>
<dbReference type="PANTHER" id="PTHR21382">
    <property type="entry name" value="NADH-UBIQUINONE OXIDOREDUCTASE SUBUNIT"/>
    <property type="match status" value="1"/>
</dbReference>
<feature type="transmembrane region" description="Helical" evidence="7">
    <location>
        <begin position="97"/>
        <end position="116"/>
    </location>
</feature>
<evidence type="ECO:0000313" key="9">
    <source>
        <dbReference type="Proteomes" id="UP000320333"/>
    </source>
</evidence>
<evidence type="ECO:0000256" key="5">
    <source>
        <dbReference type="ARBA" id="ARBA00023128"/>
    </source>
</evidence>
<evidence type="ECO:0000256" key="7">
    <source>
        <dbReference type="SAM" id="Phobius"/>
    </source>
</evidence>
<dbReference type="GO" id="GO:0005743">
    <property type="term" value="C:mitochondrial inner membrane"/>
    <property type="evidence" value="ECO:0007669"/>
    <property type="project" value="UniProtKB-SubCell"/>
</dbReference>
<dbReference type="PANTHER" id="PTHR21382:SF1">
    <property type="entry name" value="NADH DEHYDROGENASE [UBIQUINONE] 1 ALPHA SUBCOMPLEX SUBUNIT 11"/>
    <property type="match status" value="1"/>
</dbReference>
<dbReference type="EMBL" id="QEAP01000028">
    <property type="protein sequence ID" value="TPX77111.1"/>
    <property type="molecule type" value="Genomic_DNA"/>
</dbReference>
<keyword evidence="5" id="KW-0496">Mitochondrion</keyword>
<proteinExistence type="predicted"/>
<gene>
    <name evidence="8" type="ORF">CcCBS67573_g01623</name>
</gene>
<comment type="caution">
    <text evidence="8">The sequence shown here is derived from an EMBL/GenBank/DDBJ whole genome shotgun (WGS) entry which is preliminary data.</text>
</comment>
<keyword evidence="2 7" id="KW-0812">Transmembrane</keyword>
<keyword evidence="9" id="KW-1185">Reference proteome</keyword>
<evidence type="ECO:0000256" key="4">
    <source>
        <dbReference type="ARBA" id="ARBA00022989"/>
    </source>
</evidence>
<dbReference type="OrthoDB" id="1913277at2759"/>
<dbReference type="AlphaFoldDB" id="A0A507FL05"/>
<dbReference type="InterPro" id="IPR039205">
    <property type="entry name" value="NDUFA11"/>
</dbReference>
<sequence length="192" mass="20670">MSFLFSHAHVRAHNGTPREPIFATHLLEASFVGEAIKGVVVAAPVGAAYGAAKAWWFNFPMGQGLGLMGSNAGVFGCLTGIYLGTSVFSAQIRGKDDIWNAPIAGFVSGAVVGMRAGSLKKIVFYSSAASAVSLWGQFFVNEYRNNFHKSRFFKKQDAPPMFAGNPRDQYKDRWAAIQAREAAAGEAADDEE</sequence>